<dbReference type="SUPFAM" id="SSF53335">
    <property type="entry name" value="S-adenosyl-L-methionine-dependent methyltransferases"/>
    <property type="match status" value="1"/>
</dbReference>
<dbReference type="OrthoDB" id="9789123at2"/>
<dbReference type="EMBL" id="LVYD01000024">
    <property type="protein sequence ID" value="OQP65565.1"/>
    <property type="molecule type" value="Genomic_DNA"/>
</dbReference>
<evidence type="ECO:0000313" key="1">
    <source>
        <dbReference type="EMBL" id="OQP65565.1"/>
    </source>
</evidence>
<keyword evidence="2" id="KW-1185">Reference proteome</keyword>
<dbReference type="AlphaFoldDB" id="A0A1V9G4I6"/>
<reference evidence="1 2" key="1">
    <citation type="submission" date="2016-03" db="EMBL/GenBank/DDBJ databases">
        <title>Niastella vici sp. nov., isolated from farmland soil.</title>
        <authorList>
            <person name="Chen L."/>
            <person name="Wang D."/>
            <person name="Yang S."/>
            <person name="Wang G."/>
        </authorList>
    </citation>
    <scope>NUCLEOTIDE SEQUENCE [LARGE SCALE GENOMIC DNA]</scope>
    <source>
        <strain evidence="1 2">DJ57</strain>
    </source>
</reference>
<gene>
    <name evidence="1" type="ORF">A3860_17860</name>
</gene>
<proteinExistence type="predicted"/>
<accession>A0A1V9G4I6</accession>
<evidence type="ECO:0000313" key="2">
    <source>
        <dbReference type="Proteomes" id="UP000192796"/>
    </source>
</evidence>
<evidence type="ECO:0008006" key="3">
    <source>
        <dbReference type="Google" id="ProtNLM"/>
    </source>
</evidence>
<name>A0A1V9G4I6_9BACT</name>
<dbReference type="Gene3D" id="3.40.50.150">
    <property type="entry name" value="Vaccinia Virus protein VP39"/>
    <property type="match status" value="1"/>
</dbReference>
<dbReference type="InterPro" id="IPR029063">
    <property type="entry name" value="SAM-dependent_MTases_sf"/>
</dbReference>
<dbReference type="STRING" id="1703345.A3860_17860"/>
<dbReference type="Proteomes" id="UP000192796">
    <property type="component" value="Unassembled WGS sequence"/>
</dbReference>
<comment type="caution">
    <text evidence="1">The sequence shown here is derived from an EMBL/GenBank/DDBJ whole genome shotgun (WGS) entry which is preliminary data.</text>
</comment>
<organism evidence="1 2">
    <name type="scientific">Niastella vici</name>
    <dbReference type="NCBI Taxonomy" id="1703345"/>
    <lineage>
        <taxon>Bacteria</taxon>
        <taxon>Pseudomonadati</taxon>
        <taxon>Bacteroidota</taxon>
        <taxon>Chitinophagia</taxon>
        <taxon>Chitinophagales</taxon>
        <taxon>Chitinophagaceae</taxon>
        <taxon>Niastella</taxon>
    </lineage>
</organism>
<sequence>MPAKAENFKTLQKSCLHMAQWAPQSCVNKNIGGMEQWAKDLKIVDDKILSCDWYHSTWQFLRLVNMVAVPDWYPFYVDAILEVLLENPNAKVFISACADYGMLAKLHEAMEEYQFKTGQKSNPQITIADICLTPLQNAKWYADNSSIKLETLVCDNIILGNFPESEFDLIITDEFLSVIKDDLKQAVVDKWKYLLKPGGCVVTTAMEGEPTTPEKREFYAQKARRLIGQNPHLFPTNFKQEDFEKVIQQTEKFASLHTRHMIRNREQLTHLFRNFDYLQMDPVETPGECVNPTFSYQIVAKLEM</sequence>
<protein>
    <recommendedName>
        <fullName evidence="3">Methyltransferase type 11 domain-containing protein</fullName>
    </recommendedName>
</protein>